<dbReference type="Proteomes" id="UP000242258">
    <property type="component" value="Unassembled WGS sequence"/>
</dbReference>
<dbReference type="AlphaFoldDB" id="A0A1E7Q951"/>
<reference evidence="5" key="1">
    <citation type="submission" date="2016-09" db="EMBL/GenBank/DDBJ databases">
        <authorList>
            <person name="Wan X."/>
            <person name="Hou S."/>
        </authorList>
    </citation>
    <scope>NUCLEOTIDE SEQUENCE [LARGE SCALE GENOMIC DNA]</scope>
    <source>
        <strain evidence="5">KH87</strain>
    </source>
</reference>
<dbReference type="RefSeq" id="WP_070050279.1">
    <property type="nucleotide sequence ID" value="NZ_CBCSDO010000002.1"/>
</dbReference>
<dbReference type="EMBL" id="MKEK01000001">
    <property type="protein sequence ID" value="OEY70725.1"/>
    <property type="molecule type" value="Genomic_DNA"/>
</dbReference>
<gene>
    <name evidence="4" type="ORF">BI198_15020</name>
</gene>
<dbReference type="InterPro" id="IPR000182">
    <property type="entry name" value="GNAT_dom"/>
</dbReference>
<comment type="caution">
    <text evidence="4">The sequence shown here is derived from an EMBL/GenBank/DDBJ whole genome shotgun (WGS) entry which is preliminary data.</text>
</comment>
<dbReference type="STRING" id="1628148.BI198_15020"/>
<dbReference type="Gene3D" id="3.40.630.30">
    <property type="match status" value="1"/>
</dbReference>
<evidence type="ECO:0000256" key="1">
    <source>
        <dbReference type="ARBA" id="ARBA00022679"/>
    </source>
</evidence>
<keyword evidence="1 4" id="KW-0808">Transferase</keyword>
<dbReference type="InterPro" id="IPR050832">
    <property type="entry name" value="Bact_Acetyltransf"/>
</dbReference>
<dbReference type="PANTHER" id="PTHR43877">
    <property type="entry name" value="AMINOALKYLPHOSPHONATE N-ACETYLTRANSFERASE-RELATED-RELATED"/>
    <property type="match status" value="1"/>
</dbReference>
<dbReference type="OrthoDB" id="275336at2"/>
<feature type="domain" description="N-acetyltransferase" evidence="3">
    <location>
        <begin position="30"/>
        <end position="174"/>
    </location>
</feature>
<protein>
    <submittedName>
        <fullName evidence="4">GNAT family N-acetyltransferase</fullName>
    </submittedName>
</protein>
<keyword evidence="2" id="KW-0012">Acyltransferase</keyword>
<evidence type="ECO:0000313" key="5">
    <source>
        <dbReference type="Proteomes" id="UP000242258"/>
    </source>
</evidence>
<keyword evidence="5" id="KW-1185">Reference proteome</keyword>
<accession>A0A1E7Q951</accession>
<name>A0A1E7Q951_9GAMM</name>
<dbReference type="SUPFAM" id="SSF55729">
    <property type="entry name" value="Acyl-CoA N-acyltransferases (Nat)"/>
    <property type="match status" value="1"/>
</dbReference>
<sequence>MQQTLVTTWYLDYQGPTVQPVTWPNDVQLVEAEIASPELNQFLFRTVGGPWRWYSRLSWSYQQWLTYLEQQQVRTWLLWNKGTPAGYIELVKHQDNSVEIMFFGLLPQFVGQGLGKKLAQQAIYLAHSWQATKVWLHTCSADHPAALHNYQQAGFKIVNSKKALETLPEPNDNQLLTAEFVFSALQHHSKSAG</sequence>
<evidence type="ECO:0000259" key="3">
    <source>
        <dbReference type="PROSITE" id="PS51186"/>
    </source>
</evidence>
<dbReference type="InterPro" id="IPR016181">
    <property type="entry name" value="Acyl_CoA_acyltransferase"/>
</dbReference>
<evidence type="ECO:0000256" key="2">
    <source>
        <dbReference type="ARBA" id="ARBA00023315"/>
    </source>
</evidence>
<dbReference type="PANTHER" id="PTHR43877:SF2">
    <property type="entry name" value="AMINOALKYLPHOSPHONATE N-ACETYLTRANSFERASE-RELATED"/>
    <property type="match status" value="1"/>
</dbReference>
<dbReference type="Pfam" id="PF00583">
    <property type="entry name" value="Acetyltransf_1"/>
    <property type="match status" value="1"/>
</dbReference>
<proteinExistence type="predicted"/>
<dbReference type="PROSITE" id="PS51186">
    <property type="entry name" value="GNAT"/>
    <property type="match status" value="1"/>
</dbReference>
<dbReference type="GO" id="GO:0016747">
    <property type="term" value="F:acyltransferase activity, transferring groups other than amino-acyl groups"/>
    <property type="evidence" value="ECO:0007669"/>
    <property type="project" value="InterPro"/>
</dbReference>
<organism evidence="4 5">
    <name type="scientific">Rheinheimera salexigens</name>
    <dbReference type="NCBI Taxonomy" id="1628148"/>
    <lineage>
        <taxon>Bacteria</taxon>
        <taxon>Pseudomonadati</taxon>
        <taxon>Pseudomonadota</taxon>
        <taxon>Gammaproteobacteria</taxon>
        <taxon>Chromatiales</taxon>
        <taxon>Chromatiaceae</taxon>
        <taxon>Rheinheimera</taxon>
    </lineage>
</organism>
<dbReference type="CDD" id="cd04301">
    <property type="entry name" value="NAT_SF"/>
    <property type="match status" value="1"/>
</dbReference>
<evidence type="ECO:0000313" key="4">
    <source>
        <dbReference type="EMBL" id="OEY70725.1"/>
    </source>
</evidence>